<proteinExistence type="predicted"/>
<accession>A0AAU9RVM7</accession>
<organism evidence="1 2">
    <name type="scientific">Thlaspi arvense</name>
    <name type="common">Field penny-cress</name>
    <dbReference type="NCBI Taxonomy" id="13288"/>
    <lineage>
        <taxon>Eukaryota</taxon>
        <taxon>Viridiplantae</taxon>
        <taxon>Streptophyta</taxon>
        <taxon>Embryophyta</taxon>
        <taxon>Tracheophyta</taxon>
        <taxon>Spermatophyta</taxon>
        <taxon>Magnoliopsida</taxon>
        <taxon>eudicotyledons</taxon>
        <taxon>Gunneridae</taxon>
        <taxon>Pentapetalae</taxon>
        <taxon>rosids</taxon>
        <taxon>malvids</taxon>
        <taxon>Brassicales</taxon>
        <taxon>Brassicaceae</taxon>
        <taxon>Thlaspideae</taxon>
        <taxon>Thlaspi</taxon>
    </lineage>
</organism>
<dbReference type="Proteomes" id="UP000836841">
    <property type="component" value="Chromosome 3"/>
</dbReference>
<keyword evidence="2" id="KW-1185">Reference proteome</keyword>
<protein>
    <submittedName>
        <fullName evidence="1">Uncharacterized protein</fullName>
    </submittedName>
</protein>
<name>A0AAU9RVM7_THLAR</name>
<sequence>MFTWRFHKHCNTDIGPFLEKFQKQDSSLMHRVKGFLVDSASVADADPTLRFNFQGTNLACKDRYGLRVSQPPS</sequence>
<evidence type="ECO:0000313" key="1">
    <source>
        <dbReference type="EMBL" id="CAH2051743.1"/>
    </source>
</evidence>
<reference evidence="1 2" key="1">
    <citation type="submission" date="2022-03" db="EMBL/GenBank/DDBJ databases">
        <authorList>
            <person name="Nunn A."/>
            <person name="Chopra R."/>
            <person name="Nunn A."/>
            <person name="Contreras Garrido A."/>
        </authorList>
    </citation>
    <scope>NUCLEOTIDE SEQUENCE [LARGE SCALE GENOMIC DNA]</scope>
</reference>
<dbReference type="EMBL" id="OU466859">
    <property type="protein sequence ID" value="CAH2051743.1"/>
    <property type="molecule type" value="Genomic_DNA"/>
</dbReference>
<gene>
    <name evidence="1" type="ORF">TAV2_LOCUS9202</name>
</gene>
<dbReference type="AlphaFoldDB" id="A0AAU9RVM7"/>
<evidence type="ECO:0000313" key="2">
    <source>
        <dbReference type="Proteomes" id="UP000836841"/>
    </source>
</evidence>